<dbReference type="CDD" id="cd00093">
    <property type="entry name" value="HTH_XRE"/>
    <property type="match status" value="1"/>
</dbReference>
<protein>
    <submittedName>
        <fullName evidence="3">Helix-turn-helix transcriptional regulator</fullName>
    </submittedName>
</protein>
<organism evidence="3">
    <name type="scientific">Streptomyces sp. NBC_00060</name>
    <dbReference type="NCBI Taxonomy" id="2975636"/>
    <lineage>
        <taxon>Bacteria</taxon>
        <taxon>Bacillati</taxon>
        <taxon>Actinomycetota</taxon>
        <taxon>Actinomycetes</taxon>
        <taxon>Kitasatosporales</taxon>
        <taxon>Streptomycetaceae</taxon>
        <taxon>Streptomyces</taxon>
    </lineage>
</organism>
<dbReference type="Gene3D" id="1.10.260.40">
    <property type="entry name" value="lambda repressor-like DNA-binding domains"/>
    <property type="match status" value="1"/>
</dbReference>
<reference evidence="3" key="1">
    <citation type="submission" date="2022-10" db="EMBL/GenBank/DDBJ databases">
        <title>The complete genomes of actinobacterial strains from the NBC collection.</title>
        <authorList>
            <person name="Joergensen T.S."/>
            <person name="Alvarez Arevalo M."/>
            <person name="Sterndorff E.B."/>
            <person name="Faurdal D."/>
            <person name="Vuksanovic O."/>
            <person name="Mourched A.-S."/>
            <person name="Charusanti P."/>
            <person name="Shaw S."/>
            <person name="Blin K."/>
            <person name="Weber T."/>
        </authorList>
    </citation>
    <scope>NUCLEOTIDE SEQUENCE</scope>
    <source>
        <strain evidence="3">NBC_00060</strain>
    </source>
</reference>
<dbReference type="PROSITE" id="PS50943">
    <property type="entry name" value="HTH_CROC1"/>
    <property type="match status" value="1"/>
</dbReference>
<feature type="domain" description="HTH cro/C1-type" evidence="2">
    <location>
        <begin position="69"/>
        <end position="90"/>
    </location>
</feature>
<dbReference type="AlphaFoldDB" id="A0AAU2GU56"/>
<evidence type="ECO:0000259" key="2">
    <source>
        <dbReference type="PROSITE" id="PS50943"/>
    </source>
</evidence>
<sequence length="465" mass="50165">MAAVGCTTAQIATEMRVRFHLRPREAWRHALGWTLQETAERVSCAPGHTIAADASLVAKWEKWPGASARRPSLQVLVALAGIYDCDVEDLLDIDDRRALPNSDLRILQHHAPEQSQTTPHPPAPAEPKPDRVLAAAAESATWALWAESTNVGDIALEQLFVDVQTLARDYLTDDPLLMLRRTCDLRDRVFRLLEGHQPPRQAVDLYVSAGYLCGLLAWMSSDLGNLRAADTHGRTAWLCAETAGHNGLRAWICSTRSKIAIWDGRLRDAVNHARRGALVAADGTVGALLACQEADAWSMLGVRSEALGALARAEHAREAIQGTDEIGGLFSCPQARQENYAAGVHLLIGQPHAALREAQTALDLLATQRVRAYGTEAQIRISQAAALLACGEPDGVVEALLPVLAMPRERRMGPVTQRMSDLATAMGHGPAADASATTVARRAILEWCADSAPRHLALSSGDGPN</sequence>
<gene>
    <name evidence="3" type="ORF">OHV25_08475</name>
</gene>
<feature type="region of interest" description="Disordered" evidence="1">
    <location>
        <begin position="110"/>
        <end position="130"/>
    </location>
</feature>
<proteinExistence type="predicted"/>
<evidence type="ECO:0000256" key="1">
    <source>
        <dbReference type="SAM" id="MobiDB-lite"/>
    </source>
</evidence>
<name>A0AAU2GU56_9ACTN</name>
<dbReference type="InterPro" id="IPR010982">
    <property type="entry name" value="Lambda_DNA-bd_dom_sf"/>
</dbReference>
<dbReference type="EMBL" id="CP108253">
    <property type="protein sequence ID" value="WTU39604.1"/>
    <property type="molecule type" value="Genomic_DNA"/>
</dbReference>
<dbReference type="InterPro" id="IPR001387">
    <property type="entry name" value="Cro/C1-type_HTH"/>
</dbReference>
<accession>A0AAU2GU56</accession>
<dbReference type="GO" id="GO:0003677">
    <property type="term" value="F:DNA binding"/>
    <property type="evidence" value="ECO:0007669"/>
    <property type="project" value="InterPro"/>
</dbReference>
<evidence type="ECO:0000313" key="3">
    <source>
        <dbReference type="EMBL" id="WTU39604.1"/>
    </source>
</evidence>